<dbReference type="SUPFAM" id="SSF46689">
    <property type="entry name" value="Homeodomain-like"/>
    <property type="match status" value="1"/>
</dbReference>
<reference evidence="7 8" key="1">
    <citation type="journal article" date="2024" name="bioRxiv">
        <title>Comparative genomics of Cryptococcus and Kwoniella reveals pathogenesis evolution and contrasting karyotype dynamics via intercentromeric recombination or chromosome fusion.</title>
        <authorList>
            <person name="Coelho M.A."/>
            <person name="David-Palma M."/>
            <person name="Shea T."/>
            <person name="Bowers K."/>
            <person name="McGinley-Smith S."/>
            <person name="Mohammad A.W."/>
            <person name="Gnirke A."/>
            <person name="Yurkov A.M."/>
            <person name="Nowrousian M."/>
            <person name="Sun S."/>
            <person name="Cuomo C.A."/>
            <person name="Heitman J."/>
        </authorList>
    </citation>
    <scope>NUCLEOTIDE SEQUENCE [LARGE SCALE GENOMIC DNA]</scope>
    <source>
        <strain evidence="7 8">CBS 13917</strain>
    </source>
</reference>
<evidence type="ECO:0000313" key="7">
    <source>
        <dbReference type="EMBL" id="KAK8858388.1"/>
    </source>
</evidence>
<dbReference type="GO" id="GO:0006355">
    <property type="term" value="P:regulation of DNA-templated transcription"/>
    <property type="evidence" value="ECO:0007669"/>
    <property type="project" value="InterPro"/>
</dbReference>
<comment type="caution">
    <text evidence="7">The sequence shown here is derived from an EMBL/GenBank/DDBJ whole genome shotgun (WGS) entry which is preliminary data.</text>
</comment>
<evidence type="ECO:0000256" key="1">
    <source>
        <dbReference type="ARBA" id="ARBA00005800"/>
    </source>
</evidence>
<dbReference type="GO" id="GO:0003677">
    <property type="term" value="F:DNA binding"/>
    <property type="evidence" value="ECO:0007669"/>
    <property type="project" value="UniProtKB-KW"/>
</dbReference>
<feature type="compositionally biased region" description="Acidic residues" evidence="5">
    <location>
        <begin position="252"/>
        <end position="261"/>
    </location>
</feature>
<proteinExistence type="inferred from homology"/>
<dbReference type="AlphaFoldDB" id="A0AAW0YPF5"/>
<feature type="compositionally biased region" description="Polar residues" evidence="5">
    <location>
        <begin position="340"/>
        <end position="352"/>
    </location>
</feature>
<keyword evidence="8" id="KW-1185">Reference proteome</keyword>
<dbReference type="RefSeq" id="XP_066803229.1">
    <property type="nucleotide sequence ID" value="XM_066945728.1"/>
</dbReference>
<evidence type="ECO:0000256" key="4">
    <source>
        <dbReference type="ARBA" id="ARBA00023242"/>
    </source>
</evidence>
<evidence type="ECO:0000259" key="6">
    <source>
        <dbReference type="Pfam" id="PF05920"/>
    </source>
</evidence>
<organism evidence="7 8">
    <name type="scientific">Kwoniella newhampshirensis</name>
    <dbReference type="NCBI Taxonomy" id="1651941"/>
    <lineage>
        <taxon>Eukaryota</taxon>
        <taxon>Fungi</taxon>
        <taxon>Dikarya</taxon>
        <taxon>Basidiomycota</taxon>
        <taxon>Agaricomycotina</taxon>
        <taxon>Tremellomycetes</taxon>
        <taxon>Tremellales</taxon>
        <taxon>Cryptococcaceae</taxon>
        <taxon>Kwoniella</taxon>
    </lineage>
</organism>
<accession>A0AAW0YPF5</accession>
<dbReference type="InterPro" id="IPR008422">
    <property type="entry name" value="KN_HD"/>
</dbReference>
<feature type="region of interest" description="Disordered" evidence="5">
    <location>
        <begin position="340"/>
        <end position="363"/>
    </location>
</feature>
<dbReference type="GeneID" id="92179873"/>
<dbReference type="KEGG" id="kne:92179873"/>
<dbReference type="InterPro" id="IPR009057">
    <property type="entry name" value="Homeodomain-like_sf"/>
</dbReference>
<dbReference type="Proteomes" id="UP001388673">
    <property type="component" value="Unassembled WGS sequence"/>
</dbReference>
<comment type="similarity">
    <text evidence="1">Belongs to the TALE/M-ATYP homeobox family.</text>
</comment>
<evidence type="ECO:0000256" key="3">
    <source>
        <dbReference type="ARBA" id="ARBA00023155"/>
    </source>
</evidence>
<dbReference type="EMBL" id="JBCAWK010000005">
    <property type="protein sequence ID" value="KAK8858388.1"/>
    <property type="molecule type" value="Genomic_DNA"/>
</dbReference>
<protein>
    <recommendedName>
        <fullName evidence="6">KN homeodomain domain-containing protein</fullName>
    </recommendedName>
</protein>
<keyword evidence="2" id="KW-0238">DNA-binding</keyword>
<feature type="region of interest" description="Disordered" evidence="5">
    <location>
        <begin position="419"/>
        <end position="443"/>
    </location>
</feature>
<feature type="region of interest" description="Disordered" evidence="5">
    <location>
        <begin position="252"/>
        <end position="279"/>
    </location>
</feature>
<feature type="domain" description="KN homeodomain" evidence="6">
    <location>
        <begin position="136"/>
        <end position="175"/>
    </location>
</feature>
<gene>
    <name evidence="7" type="ORF">IAR55_002615</name>
</gene>
<dbReference type="Gene3D" id="1.10.10.60">
    <property type="entry name" value="Homeodomain-like"/>
    <property type="match status" value="1"/>
</dbReference>
<evidence type="ECO:0000313" key="8">
    <source>
        <dbReference type="Proteomes" id="UP001388673"/>
    </source>
</evidence>
<sequence length="443" mass="48769">MPLPVDVRLHSALNEFQVSFIQALVQESDLSRLVHRFESIKNAVDDLSKTNSLHRSTGVLAMRIAINVKKLCTATASLHQSHDATIATLSAGLQSIFIDGPKLDQVSHVPAITATTLSQSDSDPQSDKELNPLRRWMFDHLAHPFPTRAEKEQFATDLGSTFKKVDNNFTNFRLRSGWNDLVKNYCNKDKSRVPRLLARVENGQETRQEVLDQVEKIRDFLTRTEGGEVRPFVLQLVNGGVDSILQAASTDYADDDDDYSDADSSVNTPSTSEDGDFLSVTPNTTYSSESDNDNVVLNKKRVLQAHSDVAPKRLRDIHSNVIDTPAIAAALDSPIGEFDTTTASENNNFPTYSDSGSESESGSWEAARPIWTFDDAKWDAAWYNPAPFGEYNAYTGSIGSSSRSSSMSFRSDSEVVTSNTFTQVSSAHTPVNRKGKGKFTGGD</sequence>
<feature type="compositionally biased region" description="Low complexity" evidence="5">
    <location>
        <begin position="353"/>
        <end position="363"/>
    </location>
</feature>
<evidence type="ECO:0000256" key="5">
    <source>
        <dbReference type="SAM" id="MobiDB-lite"/>
    </source>
</evidence>
<name>A0AAW0YPF5_9TREE</name>
<feature type="compositionally biased region" description="Polar residues" evidence="5">
    <location>
        <begin position="419"/>
        <end position="429"/>
    </location>
</feature>
<keyword evidence="4" id="KW-0539">Nucleus</keyword>
<keyword evidence="3" id="KW-0371">Homeobox</keyword>
<dbReference type="Pfam" id="PF05920">
    <property type="entry name" value="Homeobox_KN"/>
    <property type="match status" value="1"/>
</dbReference>
<evidence type="ECO:0000256" key="2">
    <source>
        <dbReference type="ARBA" id="ARBA00023125"/>
    </source>
</evidence>